<dbReference type="GO" id="GO:0006085">
    <property type="term" value="P:acetyl-CoA biosynthetic process"/>
    <property type="evidence" value="ECO:0007669"/>
    <property type="project" value="TreeGrafter"/>
</dbReference>
<evidence type="ECO:0000256" key="5">
    <source>
        <dbReference type="ARBA" id="ARBA00022990"/>
    </source>
</evidence>
<keyword evidence="3" id="KW-0547">Nucleotide-binding</keyword>
<proteinExistence type="predicted"/>
<dbReference type="InterPro" id="IPR020845">
    <property type="entry name" value="AMP-binding_CS"/>
</dbReference>
<protein>
    <recommendedName>
        <fullName evidence="1">acetate--CoA ligase</fullName>
        <ecNumber evidence="1">6.2.1.1</ecNumber>
    </recommendedName>
</protein>
<dbReference type="PANTHER" id="PTHR24095:SF14">
    <property type="entry name" value="ACETYL-COENZYME A SYNTHETASE 1"/>
    <property type="match status" value="1"/>
</dbReference>
<dbReference type="InterPro" id="IPR000873">
    <property type="entry name" value="AMP-dep_synth/lig_dom"/>
</dbReference>
<dbReference type="PANTHER" id="PTHR24095">
    <property type="entry name" value="ACETYL-COENZYME A SYNTHETASE"/>
    <property type="match status" value="1"/>
</dbReference>
<comment type="caution">
    <text evidence="8">The sequence shown here is derived from an EMBL/GenBank/DDBJ whole genome shotgun (WGS) entry which is preliminary data.</text>
</comment>
<keyword evidence="9" id="KW-1185">Reference proteome</keyword>
<evidence type="ECO:0000259" key="6">
    <source>
        <dbReference type="Pfam" id="PF00501"/>
    </source>
</evidence>
<dbReference type="PROSITE" id="PS00455">
    <property type="entry name" value="AMP_BINDING"/>
    <property type="match status" value="1"/>
</dbReference>
<reference evidence="8" key="1">
    <citation type="journal article" date="2014" name="Int. J. Syst. Evol. Microbiol.">
        <title>Complete genome sequence of Corynebacterium casei LMG S-19264T (=DSM 44701T), isolated from a smear-ripened cheese.</title>
        <authorList>
            <consortium name="US DOE Joint Genome Institute (JGI-PGF)"/>
            <person name="Walter F."/>
            <person name="Albersmeier A."/>
            <person name="Kalinowski J."/>
            <person name="Ruckert C."/>
        </authorList>
    </citation>
    <scope>NUCLEOTIDE SEQUENCE</scope>
    <source>
        <strain evidence="8">CGMCC 1.8984</strain>
    </source>
</reference>
<organism evidence="8 9">
    <name type="scientific">Agromyces bauzanensis</name>
    <dbReference type="NCBI Taxonomy" id="1308924"/>
    <lineage>
        <taxon>Bacteria</taxon>
        <taxon>Bacillati</taxon>
        <taxon>Actinomycetota</taxon>
        <taxon>Actinomycetes</taxon>
        <taxon>Micrococcales</taxon>
        <taxon>Microbacteriaceae</taxon>
        <taxon>Agromyces</taxon>
    </lineage>
</organism>
<dbReference type="EMBL" id="BMMD01000021">
    <property type="protein sequence ID" value="GGJ89908.1"/>
    <property type="molecule type" value="Genomic_DNA"/>
</dbReference>
<dbReference type="Gene3D" id="3.30.300.30">
    <property type="match status" value="1"/>
</dbReference>
<evidence type="ECO:0000256" key="2">
    <source>
        <dbReference type="ARBA" id="ARBA00022598"/>
    </source>
</evidence>
<gene>
    <name evidence="8" type="ORF">GCM10011372_30580</name>
</gene>
<dbReference type="RefSeq" id="WP_188744273.1">
    <property type="nucleotide sequence ID" value="NZ_BAABFW010000010.1"/>
</dbReference>
<dbReference type="Pfam" id="PF00501">
    <property type="entry name" value="AMP-binding"/>
    <property type="match status" value="1"/>
</dbReference>
<feature type="domain" description="AMP-binding enzyme C-terminal" evidence="7">
    <location>
        <begin position="501"/>
        <end position="579"/>
    </location>
</feature>
<evidence type="ECO:0000256" key="1">
    <source>
        <dbReference type="ARBA" id="ARBA00013275"/>
    </source>
</evidence>
<dbReference type="Proteomes" id="UP000636956">
    <property type="component" value="Unassembled WGS sequence"/>
</dbReference>
<evidence type="ECO:0000256" key="4">
    <source>
        <dbReference type="ARBA" id="ARBA00022840"/>
    </source>
</evidence>
<dbReference type="GO" id="GO:0003987">
    <property type="term" value="F:acetate-CoA ligase activity"/>
    <property type="evidence" value="ECO:0007669"/>
    <property type="project" value="UniProtKB-EC"/>
</dbReference>
<reference evidence="8" key="2">
    <citation type="submission" date="2020-09" db="EMBL/GenBank/DDBJ databases">
        <authorList>
            <person name="Sun Q."/>
            <person name="Zhou Y."/>
        </authorList>
    </citation>
    <scope>NUCLEOTIDE SEQUENCE</scope>
    <source>
        <strain evidence="8">CGMCC 1.8984</strain>
    </source>
</reference>
<dbReference type="AlphaFoldDB" id="A0A917PSD8"/>
<dbReference type="InterPro" id="IPR042099">
    <property type="entry name" value="ANL_N_sf"/>
</dbReference>
<evidence type="ECO:0000313" key="9">
    <source>
        <dbReference type="Proteomes" id="UP000636956"/>
    </source>
</evidence>
<accession>A0A917PSD8</accession>
<dbReference type="InterPro" id="IPR045851">
    <property type="entry name" value="AMP-bd_C_sf"/>
</dbReference>
<evidence type="ECO:0000259" key="7">
    <source>
        <dbReference type="Pfam" id="PF13193"/>
    </source>
</evidence>
<evidence type="ECO:0000313" key="8">
    <source>
        <dbReference type="EMBL" id="GGJ89908.1"/>
    </source>
</evidence>
<evidence type="ECO:0000256" key="3">
    <source>
        <dbReference type="ARBA" id="ARBA00022741"/>
    </source>
</evidence>
<dbReference type="EC" id="6.2.1.1" evidence="1"/>
<dbReference type="GO" id="GO:0005524">
    <property type="term" value="F:ATP binding"/>
    <property type="evidence" value="ECO:0007669"/>
    <property type="project" value="UniProtKB-KW"/>
</dbReference>
<dbReference type="SUPFAM" id="SSF56801">
    <property type="entry name" value="Acetyl-CoA synthetase-like"/>
    <property type="match status" value="1"/>
</dbReference>
<dbReference type="Pfam" id="PF13193">
    <property type="entry name" value="AMP-binding_C"/>
    <property type="match status" value="1"/>
</dbReference>
<sequence length="604" mass="65710">MEASTPATAPSATRWPMITKDVAALPVTPNLVDYDEVRASFTWDDARRALSGLPGGGVNIAYEAVDRHAAGELAQRDALRFVRADGGIRSLSYRELSEQTDRFASLLRTLGVQRGERVFSLLGRSPALYTAVLGTLKHGAVFCPLFSAFGPEPVRQRLELGAGSVLVTTRALYRRKVAALRDELPALRHVLLVDADGEPERGTLDLGALIAEAPPYGEIAATQPEDMALLHFTSGTTGRPKGAVHVHDAVTAHYATGRFALDLHPDDVYWCTADPGWVTGTSYGIIAPLVHGVTTVVDEEEMDAERWYRILAEQHVTVWYTAPTALRMLMKAGAERAKAHDLSSLRFVASVGEPLNPEVVVWGLEAFGLPIHDNWWQTETGGIMISNYPAMDIRPGSMGRPLPGIEAAIVARDDTGAPVVRDGEVELVTDPDAMGELALRPGWPSMFRGYLNEEERYRRCFVGGWYLTGDLARRDADGYYWFVGRGDDVIKSSGHLIGPFEVESSLMEHDAVAEAGVIGVPDAVAGEVVKAFVELRPGFEASDALRLDIIGFARKRLGAAVAPRELEFITALPKTRSGKILRRLLKARELGLPEGDTSTLEAGR</sequence>
<dbReference type="NCBIfam" id="NF003313">
    <property type="entry name" value="PRK04319.1"/>
    <property type="match status" value="1"/>
</dbReference>
<keyword evidence="4" id="KW-0067">ATP-binding</keyword>
<dbReference type="InterPro" id="IPR025110">
    <property type="entry name" value="AMP-bd_C"/>
</dbReference>
<keyword evidence="2 8" id="KW-0436">Ligase</keyword>
<name>A0A917PSD8_9MICO</name>
<dbReference type="GO" id="GO:0005829">
    <property type="term" value="C:cytosol"/>
    <property type="evidence" value="ECO:0007669"/>
    <property type="project" value="TreeGrafter"/>
</dbReference>
<feature type="domain" description="AMP-dependent synthetase/ligase" evidence="6">
    <location>
        <begin position="71"/>
        <end position="451"/>
    </location>
</feature>
<dbReference type="Gene3D" id="3.40.50.12780">
    <property type="entry name" value="N-terminal domain of ligase-like"/>
    <property type="match status" value="1"/>
</dbReference>
<keyword evidence="5" id="KW-0007">Acetylation</keyword>